<comment type="caution">
    <text evidence="1">The sequence shown here is derived from an EMBL/GenBank/DDBJ whole genome shotgun (WGS) entry which is preliminary data.</text>
</comment>
<sequence>MHYVGHKLCHAHLVKHCARHGWKLLPQAIFAVGPKSCHARSRSWVPDPAIRALRLGRFTLWALNYVGRALLRAILPYALYPKGASFASSALRSWSCSGTKLHAMVTDPATWALRLRCFGLWSLGPAARNLRRGRSPAKRAPGSAPAINAPVRVLQILPHALFAIRTEPATCTFSKRLLQPQTTRALHRWQQNQTLSAPEREL</sequence>
<accession>A0A821TDQ1</accession>
<dbReference type="EMBL" id="CAJOBZ010000022">
    <property type="protein sequence ID" value="CAF4868664.1"/>
    <property type="molecule type" value="Genomic_DNA"/>
</dbReference>
<proteinExistence type="predicted"/>
<dbReference type="AlphaFoldDB" id="A0A821TDQ1"/>
<reference evidence="1" key="1">
    <citation type="submission" date="2021-02" db="EMBL/GenBank/DDBJ databases">
        <authorList>
            <person name="Steward A R."/>
        </authorList>
    </citation>
    <scope>NUCLEOTIDE SEQUENCE</scope>
</reference>
<dbReference type="Proteomes" id="UP000663880">
    <property type="component" value="Unassembled WGS sequence"/>
</dbReference>
<organism evidence="1 2">
    <name type="scientific">Pieris macdunnoughi</name>
    <dbReference type="NCBI Taxonomy" id="345717"/>
    <lineage>
        <taxon>Eukaryota</taxon>
        <taxon>Metazoa</taxon>
        <taxon>Ecdysozoa</taxon>
        <taxon>Arthropoda</taxon>
        <taxon>Hexapoda</taxon>
        <taxon>Insecta</taxon>
        <taxon>Pterygota</taxon>
        <taxon>Neoptera</taxon>
        <taxon>Endopterygota</taxon>
        <taxon>Lepidoptera</taxon>
        <taxon>Glossata</taxon>
        <taxon>Ditrysia</taxon>
        <taxon>Papilionoidea</taxon>
        <taxon>Pieridae</taxon>
        <taxon>Pierinae</taxon>
        <taxon>Pieris</taxon>
    </lineage>
</organism>
<protein>
    <submittedName>
        <fullName evidence="1">Uncharacterized protein</fullName>
    </submittedName>
</protein>
<gene>
    <name evidence="1" type="ORF">PMACD_LOCUS8565</name>
</gene>
<evidence type="ECO:0000313" key="1">
    <source>
        <dbReference type="EMBL" id="CAF4868664.1"/>
    </source>
</evidence>
<keyword evidence="2" id="KW-1185">Reference proteome</keyword>
<evidence type="ECO:0000313" key="2">
    <source>
        <dbReference type="Proteomes" id="UP000663880"/>
    </source>
</evidence>
<name>A0A821TDQ1_9NEOP</name>